<dbReference type="InterPro" id="IPR006450">
    <property type="entry name" value="Phage_HK97_gp6-like"/>
</dbReference>
<dbReference type="CDD" id="cd08054">
    <property type="entry name" value="gp6"/>
    <property type="match status" value="1"/>
</dbReference>
<dbReference type="Gene3D" id="1.10.3230.30">
    <property type="entry name" value="Phage gp6-like head-tail connector protein"/>
    <property type="match status" value="1"/>
</dbReference>
<gene>
    <name evidence="1" type="ORF">FHT02_000641</name>
</gene>
<dbReference type="NCBIfam" id="TIGR01560">
    <property type="entry name" value="put_DNA_pack"/>
    <property type="match status" value="1"/>
</dbReference>
<accession>A0A840YAX0</accession>
<name>A0A840YAX0_9SPHN</name>
<protein>
    <submittedName>
        <fullName evidence="1">Putative phage protein (Predicted DNA packaging)</fullName>
    </submittedName>
</protein>
<dbReference type="AlphaFoldDB" id="A0A840YAX0"/>
<dbReference type="InterPro" id="IPR021146">
    <property type="entry name" value="Phage_gp6-like_head-tail"/>
</dbReference>
<keyword evidence="2" id="KW-1185">Reference proteome</keyword>
<dbReference type="RefSeq" id="WP_184084116.1">
    <property type="nucleotide sequence ID" value="NZ_JACIJF010000001.1"/>
</dbReference>
<sequence>METRLIITADEVKNWCRIDSDAEDAAIELLILTAQEQAAAYTGLTLDPETCPSSIKKAIAVFVADLYANREGQTVGVATFHRLLNPFRTSVL</sequence>
<dbReference type="Pfam" id="PF05135">
    <property type="entry name" value="Phage_connect_1"/>
    <property type="match status" value="1"/>
</dbReference>
<reference evidence="1 2" key="1">
    <citation type="submission" date="2020-08" db="EMBL/GenBank/DDBJ databases">
        <title>Genomic Encyclopedia of Type Strains, Phase IV (KMG-IV): sequencing the most valuable type-strain genomes for metagenomic binning, comparative biology and taxonomic classification.</title>
        <authorList>
            <person name="Goeker M."/>
        </authorList>
    </citation>
    <scope>NUCLEOTIDE SEQUENCE [LARGE SCALE GENOMIC DNA]</scope>
    <source>
        <strain evidence="1 2">DSM 26736</strain>
    </source>
</reference>
<dbReference type="EMBL" id="JACIJF010000001">
    <property type="protein sequence ID" value="MBB5709435.1"/>
    <property type="molecule type" value="Genomic_DNA"/>
</dbReference>
<evidence type="ECO:0000313" key="2">
    <source>
        <dbReference type="Proteomes" id="UP000527143"/>
    </source>
</evidence>
<proteinExistence type="predicted"/>
<dbReference type="Proteomes" id="UP000527143">
    <property type="component" value="Unassembled WGS sequence"/>
</dbReference>
<comment type="caution">
    <text evidence="1">The sequence shown here is derived from an EMBL/GenBank/DDBJ whole genome shotgun (WGS) entry which is preliminary data.</text>
</comment>
<evidence type="ECO:0000313" key="1">
    <source>
        <dbReference type="EMBL" id="MBB5709435.1"/>
    </source>
</evidence>
<organism evidence="1 2">
    <name type="scientific">Sphingomonas xinjiangensis</name>
    <dbReference type="NCBI Taxonomy" id="643568"/>
    <lineage>
        <taxon>Bacteria</taxon>
        <taxon>Pseudomonadati</taxon>
        <taxon>Pseudomonadota</taxon>
        <taxon>Alphaproteobacteria</taxon>
        <taxon>Sphingomonadales</taxon>
        <taxon>Sphingomonadaceae</taxon>
        <taxon>Sphingomonas</taxon>
    </lineage>
</organism>